<comment type="caution">
    <text evidence="7">The sequence shown here is derived from an EMBL/GenBank/DDBJ whole genome shotgun (WGS) entry which is preliminary data.</text>
</comment>
<dbReference type="Proteomes" id="UP001165136">
    <property type="component" value="Unassembled WGS sequence"/>
</dbReference>
<name>A0A9W6RAY4_9PSEU</name>
<evidence type="ECO:0000313" key="8">
    <source>
        <dbReference type="Proteomes" id="UP001165136"/>
    </source>
</evidence>
<dbReference type="CDD" id="cd02440">
    <property type="entry name" value="AdoMet_MTases"/>
    <property type="match status" value="1"/>
</dbReference>
<dbReference type="InterPro" id="IPR036388">
    <property type="entry name" value="WH-like_DNA-bd_sf"/>
</dbReference>
<dbReference type="InterPro" id="IPR012967">
    <property type="entry name" value="COMT_dimerisation"/>
</dbReference>
<evidence type="ECO:0000259" key="6">
    <source>
        <dbReference type="Pfam" id="PF08100"/>
    </source>
</evidence>
<dbReference type="AlphaFoldDB" id="A0A9W6RAY4"/>
<evidence type="ECO:0000256" key="2">
    <source>
        <dbReference type="ARBA" id="ARBA00022679"/>
    </source>
</evidence>
<evidence type="ECO:0000256" key="4">
    <source>
        <dbReference type="PIRSR" id="PIRSR005739-1"/>
    </source>
</evidence>
<accession>A0A9W6RAY4</accession>
<protein>
    <submittedName>
        <fullName evidence="7">Methyltransferase</fullName>
    </submittedName>
</protein>
<dbReference type="Pfam" id="PF00891">
    <property type="entry name" value="Methyltransf_2"/>
    <property type="match status" value="1"/>
</dbReference>
<keyword evidence="2" id="KW-0808">Transferase</keyword>
<dbReference type="PANTHER" id="PTHR43712:SF2">
    <property type="entry name" value="O-METHYLTRANSFERASE CICE"/>
    <property type="match status" value="1"/>
</dbReference>
<dbReference type="InterPro" id="IPR001077">
    <property type="entry name" value="COMT_C"/>
</dbReference>
<feature type="active site" description="Proton acceptor" evidence="4">
    <location>
        <position position="246"/>
    </location>
</feature>
<keyword evidence="3" id="KW-0949">S-adenosyl-L-methionine</keyword>
<reference evidence="7" key="1">
    <citation type="submission" date="2023-03" db="EMBL/GenBank/DDBJ databases">
        <title>Amycolatopsis taiwanensis NBRC 103393.</title>
        <authorList>
            <person name="Ichikawa N."/>
            <person name="Sato H."/>
            <person name="Tonouchi N."/>
        </authorList>
    </citation>
    <scope>NUCLEOTIDE SEQUENCE</scope>
    <source>
        <strain evidence="7">NBRC 103393</strain>
    </source>
</reference>
<evidence type="ECO:0000259" key="5">
    <source>
        <dbReference type="Pfam" id="PF00891"/>
    </source>
</evidence>
<dbReference type="InterPro" id="IPR016461">
    <property type="entry name" value="COMT-like"/>
</dbReference>
<dbReference type="Pfam" id="PF08100">
    <property type="entry name" value="Dimerisation"/>
    <property type="match status" value="1"/>
</dbReference>
<dbReference type="PIRSF" id="PIRSF005739">
    <property type="entry name" value="O-mtase"/>
    <property type="match status" value="1"/>
</dbReference>
<proteinExistence type="predicted"/>
<dbReference type="SUPFAM" id="SSF53335">
    <property type="entry name" value="S-adenosyl-L-methionine-dependent methyltransferases"/>
    <property type="match status" value="1"/>
</dbReference>
<sequence length="335" mass="36758">MGNDENRNSIRRMAGLATPMALRVAVTLGLPDRLLDNGASVDELAVELNVAAVALELLLDHLATLGIVERTSTDYRTTEYGANLCVDSGDDLTNVLLRLDTAGGRAELAFVDLAHSIATGQAAYPRRYGRDFWADLAENPHLRKTFDQQMTYRIRAQIPQIVDGFDWSRFSRIVDVGGGRGDVLAAILAAHPRTHGHLVDLDPTATEARRTFSAHDVDERTQVTPGSFFDPLPAGADAYLLVDILHDWDDDHAHRILSRCVEAAHPAGRVLVVEPVAGRRAQSEINLAMLVMFGGRERRIDEFRALGSPHGLVLDAVTDLTDERCLLEFRLAAGR</sequence>
<dbReference type="GO" id="GO:0032259">
    <property type="term" value="P:methylation"/>
    <property type="evidence" value="ECO:0007669"/>
    <property type="project" value="UniProtKB-KW"/>
</dbReference>
<dbReference type="InterPro" id="IPR036390">
    <property type="entry name" value="WH_DNA-bd_sf"/>
</dbReference>
<dbReference type="GO" id="GO:0008171">
    <property type="term" value="F:O-methyltransferase activity"/>
    <property type="evidence" value="ECO:0007669"/>
    <property type="project" value="InterPro"/>
</dbReference>
<feature type="domain" description="O-methyltransferase dimerisation" evidence="6">
    <location>
        <begin position="13"/>
        <end position="82"/>
    </location>
</feature>
<evidence type="ECO:0000313" key="7">
    <source>
        <dbReference type="EMBL" id="GLY70772.1"/>
    </source>
</evidence>
<dbReference type="EMBL" id="BSTI01000026">
    <property type="protein sequence ID" value="GLY70772.1"/>
    <property type="molecule type" value="Genomic_DNA"/>
</dbReference>
<evidence type="ECO:0000256" key="3">
    <source>
        <dbReference type="ARBA" id="ARBA00022691"/>
    </source>
</evidence>
<dbReference type="PANTHER" id="PTHR43712">
    <property type="entry name" value="PUTATIVE (AFU_ORTHOLOGUE AFUA_4G14580)-RELATED"/>
    <property type="match status" value="1"/>
</dbReference>
<dbReference type="InterPro" id="IPR029063">
    <property type="entry name" value="SAM-dependent_MTases_sf"/>
</dbReference>
<dbReference type="GO" id="GO:0046983">
    <property type="term" value="F:protein dimerization activity"/>
    <property type="evidence" value="ECO:0007669"/>
    <property type="project" value="InterPro"/>
</dbReference>
<organism evidence="7 8">
    <name type="scientific">Amycolatopsis taiwanensis</name>
    <dbReference type="NCBI Taxonomy" id="342230"/>
    <lineage>
        <taxon>Bacteria</taxon>
        <taxon>Bacillati</taxon>
        <taxon>Actinomycetota</taxon>
        <taxon>Actinomycetes</taxon>
        <taxon>Pseudonocardiales</taxon>
        <taxon>Pseudonocardiaceae</taxon>
        <taxon>Amycolatopsis</taxon>
    </lineage>
</organism>
<dbReference type="Gene3D" id="1.10.287.1350">
    <property type="match status" value="1"/>
</dbReference>
<keyword evidence="1 7" id="KW-0489">Methyltransferase</keyword>
<gene>
    <name evidence="7" type="ORF">Atai01_73910</name>
</gene>
<feature type="domain" description="O-methyltransferase C-terminal" evidence="5">
    <location>
        <begin position="110"/>
        <end position="311"/>
    </location>
</feature>
<dbReference type="PROSITE" id="PS51683">
    <property type="entry name" value="SAM_OMT_II"/>
    <property type="match status" value="1"/>
</dbReference>
<dbReference type="SUPFAM" id="SSF46785">
    <property type="entry name" value="Winged helix' DNA-binding domain"/>
    <property type="match status" value="1"/>
</dbReference>
<dbReference type="Gene3D" id="3.40.50.150">
    <property type="entry name" value="Vaccinia Virus protein VP39"/>
    <property type="match status" value="1"/>
</dbReference>
<dbReference type="Gene3D" id="1.10.10.10">
    <property type="entry name" value="Winged helix-like DNA-binding domain superfamily/Winged helix DNA-binding domain"/>
    <property type="match status" value="1"/>
</dbReference>
<dbReference type="RefSeq" id="WP_349497647.1">
    <property type="nucleotide sequence ID" value="NZ_BSTI01000026.1"/>
</dbReference>
<evidence type="ECO:0000256" key="1">
    <source>
        <dbReference type="ARBA" id="ARBA00022603"/>
    </source>
</evidence>
<keyword evidence="8" id="KW-1185">Reference proteome</keyword>